<evidence type="ECO:0000313" key="5">
    <source>
        <dbReference type="EMBL" id="CAF3810432.1"/>
    </source>
</evidence>
<dbReference type="EMBL" id="CAJNOW010002040">
    <property type="protein sequence ID" value="CAF1339238.1"/>
    <property type="molecule type" value="Genomic_DNA"/>
</dbReference>
<name>A0A817AAJ5_9BILA</name>
<dbReference type="Proteomes" id="UP000676336">
    <property type="component" value="Unassembled WGS sequence"/>
</dbReference>
<evidence type="ECO:0000313" key="4">
    <source>
        <dbReference type="EMBL" id="CAF3787036.1"/>
    </source>
</evidence>
<dbReference type="Proteomes" id="UP000663866">
    <property type="component" value="Unassembled WGS sequence"/>
</dbReference>
<dbReference type="Proteomes" id="UP000663824">
    <property type="component" value="Unassembled WGS sequence"/>
</dbReference>
<dbReference type="Proteomes" id="UP000681720">
    <property type="component" value="Unassembled WGS sequence"/>
</dbReference>
<dbReference type="Proteomes" id="UP000663855">
    <property type="component" value="Unassembled WGS sequence"/>
</dbReference>
<proteinExistence type="predicted"/>
<dbReference type="EMBL" id="CAJOBF010000957">
    <property type="protein sequence ID" value="CAF3894111.1"/>
    <property type="molecule type" value="Genomic_DNA"/>
</dbReference>
<organism evidence="3 9">
    <name type="scientific">Rotaria magnacalcarata</name>
    <dbReference type="NCBI Taxonomy" id="392030"/>
    <lineage>
        <taxon>Eukaryota</taxon>
        <taxon>Metazoa</taxon>
        <taxon>Spiralia</taxon>
        <taxon>Gnathifera</taxon>
        <taxon>Rotifera</taxon>
        <taxon>Eurotatoria</taxon>
        <taxon>Bdelloidea</taxon>
        <taxon>Philodinida</taxon>
        <taxon>Philodinidae</taxon>
        <taxon>Rotaria</taxon>
    </lineage>
</organism>
<gene>
    <name evidence="5" type="ORF">BYL167_LOCUS3505</name>
    <name evidence="2" type="ORF">CJN711_LOCUS24351</name>
    <name evidence="8" type="ORF">GIL414_LOCUS83377</name>
    <name evidence="1" type="ORF">KQP761_LOCUS6651</name>
    <name evidence="3" type="ORF">MBJ925_LOCUS38266</name>
    <name evidence="7" type="ORF">OVN521_LOCUS10571</name>
    <name evidence="4" type="ORF">SMN809_LOCUS426</name>
    <name evidence="6" type="ORF">UXM345_LOCUS10164</name>
</gene>
<evidence type="ECO:0000313" key="2">
    <source>
        <dbReference type="EMBL" id="CAF1446825.1"/>
    </source>
</evidence>
<accession>A0A817AAJ5</accession>
<dbReference type="AlphaFoldDB" id="A0A817AAJ5"/>
<evidence type="ECO:0000313" key="1">
    <source>
        <dbReference type="EMBL" id="CAF1339238.1"/>
    </source>
</evidence>
<evidence type="ECO:0000313" key="9">
    <source>
        <dbReference type="Proteomes" id="UP000663824"/>
    </source>
</evidence>
<evidence type="ECO:0000313" key="8">
    <source>
        <dbReference type="EMBL" id="CAF5219240.1"/>
    </source>
</evidence>
<keyword evidence="10" id="KW-1185">Reference proteome</keyword>
<dbReference type="EMBL" id="CAJNOV010011423">
    <property type="protein sequence ID" value="CAF1446825.1"/>
    <property type="molecule type" value="Genomic_DNA"/>
</dbReference>
<reference evidence="3" key="1">
    <citation type="submission" date="2021-02" db="EMBL/GenBank/DDBJ databases">
        <authorList>
            <person name="Nowell W R."/>
        </authorList>
    </citation>
    <scope>NUCLEOTIDE SEQUENCE</scope>
</reference>
<dbReference type="Proteomes" id="UP000681967">
    <property type="component" value="Unassembled WGS sequence"/>
</dbReference>
<evidence type="ECO:0000313" key="6">
    <source>
        <dbReference type="EMBL" id="CAF3894111.1"/>
    </source>
</evidence>
<protein>
    <submittedName>
        <fullName evidence="3">Uncharacterized protein</fullName>
    </submittedName>
</protein>
<sequence length="120" mass="13865">MPIPVTLPPIIAPNTFVTPPMNYENYQGYNYQNTNNYFPLPENNLPVVYNNFPIADNNYPTVDNNLNGYFSNLPLTYGEDQYPWDEYSNNQTPSPMISNLAREYVLRASDAQYERDLLGK</sequence>
<dbReference type="Proteomes" id="UP000663842">
    <property type="component" value="Unassembled WGS sequence"/>
</dbReference>
<comment type="caution">
    <text evidence="3">The sequence shown here is derived from an EMBL/GenBank/DDBJ whole genome shotgun (WGS) entry which is preliminary data.</text>
</comment>
<dbReference type="Proteomes" id="UP000663834">
    <property type="component" value="Unassembled WGS sequence"/>
</dbReference>
<evidence type="ECO:0000313" key="3">
    <source>
        <dbReference type="EMBL" id="CAF2256975.1"/>
    </source>
</evidence>
<dbReference type="EMBL" id="CAJOBH010000682">
    <property type="protein sequence ID" value="CAF3810432.1"/>
    <property type="molecule type" value="Genomic_DNA"/>
</dbReference>
<dbReference type="EMBL" id="CAJOBJ010362880">
    <property type="protein sequence ID" value="CAF5219240.1"/>
    <property type="molecule type" value="Genomic_DNA"/>
</dbReference>
<evidence type="ECO:0000313" key="7">
    <source>
        <dbReference type="EMBL" id="CAF3920807.1"/>
    </source>
</evidence>
<dbReference type="EMBL" id="CAJNRE010021353">
    <property type="protein sequence ID" value="CAF2256975.1"/>
    <property type="molecule type" value="Genomic_DNA"/>
</dbReference>
<dbReference type="EMBL" id="CAJOBG010001354">
    <property type="protein sequence ID" value="CAF3920807.1"/>
    <property type="molecule type" value="Genomic_DNA"/>
</dbReference>
<dbReference type="EMBL" id="CAJOBI010000044">
    <property type="protein sequence ID" value="CAF3787036.1"/>
    <property type="molecule type" value="Genomic_DNA"/>
</dbReference>
<evidence type="ECO:0000313" key="10">
    <source>
        <dbReference type="Proteomes" id="UP000663866"/>
    </source>
</evidence>